<accession>A0A498J9M3</accession>
<dbReference type="EMBL" id="RDQH01000334">
    <property type="protein sequence ID" value="RXH91417.1"/>
    <property type="molecule type" value="Genomic_DNA"/>
</dbReference>
<dbReference type="Proteomes" id="UP000290289">
    <property type="component" value="Chromosome 8"/>
</dbReference>
<name>A0A498J9M3_MALDO</name>
<keyword evidence="3" id="KW-1185">Reference proteome</keyword>
<feature type="region of interest" description="Disordered" evidence="1">
    <location>
        <begin position="1"/>
        <end position="66"/>
    </location>
</feature>
<proteinExistence type="predicted"/>
<evidence type="ECO:0000313" key="2">
    <source>
        <dbReference type="EMBL" id="RXH91417.1"/>
    </source>
</evidence>
<evidence type="ECO:0000256" key="1">
    <source>
        <dbReference type="SAM" id="MobiDB-lite"/>
    </source>
</evidence>
<feature type="compositionally biased region" description="Basic residues" evidence="1">
    <location>
        <begin position="1"/>
        <end position="16"/>
    </location>
</feature>
<protein>
    <submittedName>
        <fullName evidence="2">Uncharacterized protein</fullName>
    </submittedName>
</protein>
<evidence type="ECO:0000313" key="3">
    <source>
        <dbReference type="Proteomes" id="UP000290289"/>
    </source>
</evidence>
<comment type="caution">
    <text evidence="2">The sequence shown here is derived from an EMBL/GenBank/DDBJ whole genome shotgun (WGS) entry which is preliminary data.</text>
</comment>
<sequence>MEHRGGRRTKSGRRTRRKEEGGPVLSLSLSSHGTPRRKEGEEGKEDEEEGGRRTQRTPSAYTDAAH</sequence>
<dbReference type="AlphaFoldDB" id="A0A498J9M3"/>
<reference evidence="2 3" key="1">
    <citation type="submission" date="2018-10" db="EMBL/GenBank/DDBJ databases">
        <title>A high-quality apple genome assembly.</title>
        <authorList>
            <person name="Hu J."/>
        </authorList>
    </citation>
    <scope>NUCLEOTIDE SEQUENCE [LARGE SCALE GENOMIC DNA]</scope>
    <source>
        <strain evidence="3">cv. HFTH1</strain>
        <tissue evidence="2">Young leaf</tissue>
    </source>
</reference>
<gene>
    <name evidence="2" type="ORF">DVH24_020440</name>
</gene>
<organism evidence="2 3">
    <name type="scientific">Malus domestica</name>
    <name type="common">Apple</name>
    <name type="synonym">Pyrus malus</name>
    <dbReference type="NCBI Taxonomy" id="3750"/>
    <lineage>
        <taxon>Eukaryota</taxon>
        <taxon>Viridiplantae</taxon>
        <taxon>Streptophyta</taxon>
        <taxon>Embryophyta</taxon>
        <taxon>Tracheophyta</taxon>
        <taxon>Spermatophyta</taxon>
        <taxon>Magnoliopsida</taxon>
        <taxon>eudicotyledons</taxon>
        <taxon>Gunneridae</taxon>
        <taxon>Pentapetalae</taxon>
        <taxon>rosids</taxon>
        <taxon>fabids</taxon>
        <taxon>Rosales</taxon>
        <taxon>Rosaceae</taxon>
        <taxon>Amygdaloideae</taxon>
        <taxon>Maleae</taxon>
        <taxon>Malus</taxon>
    </lineage>
</organism>